<dbReference type="OrthoDB" id="1699231at2759"/>
<dbReference type="AlphaFoldDB" id="E9DY74"/>
<gene>
    <name evidence="11" type="ORF">MAC_02572</name>
</gene>
<evidence type="ECO:0000256" key="2">
    <source>
        <dbReference type="ARBA" id="ARBA00008170"/>
    </source>
</evidence>
<proteinExistence type="inferred from homology"/>
<dbReference type="OMA" id="ICFVICE"/>
<evidence type="ECO:0000256" key="8">
    <source>
        <dbReference type="SAM" id="MobiDB-lite"/>
    </source>
</evidence>
<accession>E9DY74</accession>
<feature type="compositionally biased region" description="Basic and acidic residues" evidence="8">
    <location>
        <begin position="22"/>
        <end position="32"/>
    </location>
</feature>
<evidence type="ECO:0000256" key="1">
    <source>
        <dbReference type="ARBA" id="ARBA00004127"/>
    </source>
</evidence>
<keyword evidence="4 9" id="KW-0812">Transmembrane</keyword>
<dbReference type="InParanoid" id="E9DY74"/>
<comment type="subcellular location">
    <subcellularLocation>
        <location evidence="1">Endomembrane system</location>
        <topology evidence="1">Multi-pass membrane protein</topology>
    </subcellularLocation>
</comment>
<dbReference type="eggNOG" id="KOG1397">
    <property type="taxonomic scope" value="Eukaryota"/>
</dbReference>
<evidence type="ECO:0000256" key="6">
    <source>
        <dbReference type="ARBA" id="ARBA00023065"/>
    </source>
</evidence>
<dbReference type="EMBL" id="GL698482">
    <property type="protein sequence ID" value="EFY91409.1"/>
    <property type="molecule type" value="Genomic_DNA"/>
</dbReference>
<dbReference type="Gene3D" id="1.20.1420.30">
    <property type="entry name" value="NCX, central ion-binding region"/>
    <property type="match status" value="1"/>
</dbReference>
<keyword evidence="7 9" id="KW-0472">Membrane</keyword>
<organism evidence="12">
    <name type="scientific">Metarhizium acridum (strain CQMa 102)</name>
    <dbReference type="NCBI Taxonomy" id="655827"/>
    <lineage>
        <taxon>Eukaryota</taxon>
        <taxon>Fungi</taxon>
        <taxon>Dikarya</taxon>
        <taxon>Ascomycota</taxon>
        <taxon>Pezizomycotina</taxon>
        <taxon>Sordariomycetes</taxon>
        <taxon>Hypocreomycetidae</taxon>
        <taxon>Hypocreales</taxon>
        <taxon>Clavicipitaceae</taxon>
        <taxon>Metarhizium</taxon>
    </lineage>
</organism>
<dbReference type="PANTHER" id="PTHR31503">
    <property type="entry name" value="VACUOLAR CALCIUM ION TRANSPORTER"/>
    <property type="match status" value="1"/>
</dbReference>
<dbReference type="GO" id="GO:0006874">
    <property type="term" value="P:intracellular calcium ion homeostasis"/>
    <property type="evidence" value="ECO:0007669"/>
    <property type="project" value="TreeGrafter"/>
</dbReference>
<feature type="transmembrane region" description="Helical" evidence="9">
    <location>
        <begin position="240"/>
        <end position="259"/>
    </location>
</feature>
<evidence type="ECO:0000313" key="11">
    <source>
        <dbReference type="EMBL" id="EFY91409.1"/>
    </source>
</evidence>
<evidence type="ECO:0000256" key="3">
    <source>
        <dbReference type="ARBA" id="ARBA00022448"/>
    </source>
</evidence>
<evidence type="ECO:0000259" key="10">
    <source>
        <dbReference type="Pfam" id="PF01699"/>
    </source>
</evidence>
<evidence type="ECO:0000256" key="5">
    <source>
        <dbReference type="ARBA" id="ARBA00022989"/>
    </source>
</evidence>
<feature type="transmembrane region" description="Helical" evidence="9">
    <location>
        <begin position="115"/>
        <end position="137"/>
    </location>
</feature>
<comment type="similarity">
    <text evidence="2">Belongs to the Ca(2+):cation antiporter (CaCA) (TC 2.A.19) family.</text>
</comment>
<dbReference type="InterPro" id="IPR004713">
    <property type="entry name" value="CaH_exchang"/>
</dbReference>
<dbReference type="Pfam" id="PF01699">
    <property type="entry name" value="Na_Ca_ex"/>
    <property type="match status" value="1"/>
</dbReference>
<feature type="transmembrane region" description="Helical" evidence="9">
    <location>
        <begin position="408"/>
        <end position="429"/>
    </location>
</feature>
<dbReference type="HOGENOM" id="CLU_499736_0_0_1"/>
<dbReference type="InterPro" id="IPR004837">
    <property type="entry name" value="NaCa_Exmemb"/>
</dbReference>
<feature type="domain" description="Sodium/calcium exchanger membrane region" evidence="10">
    <location>
        <begin position="341"/>
        <end position="482"/>
    </location>
</feature>
<feature type="transmembrane region" description="Helical" evidence="9">
    <location>
        <begin position="464"/>
        <end position="484"/>
    </location>
</feature>
<feature type="transmembrane region" description="Helical" evidence="9">
    <location>
        <begin position="436"/>
        <end position="458"/>
    </location>
</feature>
<feature type="transmembrane region" description="Helical" evidence="9">
    <location>
        <begin position="336"/>
        <end position="356"/>
    </location>
</feature>
<feature type="transmembrane region" description="Helical" evidence="9">
    <location>
        <begin position="143"/>
        <end position="161"/>
    </location>
</feature>
<protein>
    <submittedName>
        <fullName evidence="11">Calcium/proton exchanger</fullName>
    </submittedName>
</protein>
<evidence type="ECO:0000256" key="4">
    <source>
        <dbReference type="ARBA" id="ARBA00022692"/>
    </source>
</evidence>
<keyword evidence="6" id="KW-0406">Ion transport</keyword>
<keyword evidence="3" id="KW-0813">Transport</keyword>
<keyword evidence="5 9" id="KW-1133">Transmembrane helix</keyword>
<keyword evidence="12" id="KW-1185">Reference proteome</keyword>
<feature type="transmembrane region" description="Helical" evidence="9">
    <location>
        <begin position="376"/>
        <end position="396"/>
    </location>
</feature>
<dbReference type="GO" id="GO:0000329">
    <property type="term" value="C:fungal-type vacuole membrane"/>
    <property type="evidence" value="ECO:0007669"/>
    <property type="project" value="TreeGrafter"/>
</dbReference>
<reference evidence="11 12" key="1">
    <citation type="journal article" date="2011" name="PLoS Genet.">
        <title>Genome sequencing and comparative transcriptomics of the model entomopathogenic fungi Metarhizium anisopliae and M. acridum.</title>
        <authorList>
            <person name="Gao Q."/>
            <person name="Jin K."/>
            <person name="Ying S.H."/>
            <person name="Zhang Y."/>
            <person name="Xiao G."/>
            <person name="Shang Y."/>
            <person name="Duan Z."/>
            <person name="Hu X."/>
            <person name="Xie X.Q."/>
            <person name="Zhou G."/>
            <person name="Peng G."/>
            <person name="Luo Z."/>
            <person name="Huang W."/>
            <person name="Wang B."/>
            <person name="Fang W."/>
            <person name="Wang S."/>
            <person name="Zhong Y."/>
            <person name="Ma L.J."/>
            <person name="St Leger R.J."/>
            <person name="Zhao G.P."/>
            <person name="Pei Y."/>
            <person name="Feng M.G."/>
            <person name="Xia Y."/>
            <person name="Wang C."/>
        </authorList>
    </citation>
    <scope>NUCLEOTIDE SEQUENCE [LARGE SCALE GENOMIC DNA]</scope>
    <source>
        <strain evidence="11 12">CQMa 102</strain>
    </source>
</reference>
<dbReference type="GO" id="GO:0015369">
    <property type="term" value="F:calcium:proton antiporter activity"/>
    <property type="evidence" value="ECO:0007669"/>
    <property type="project" value="TreeGrafter"/>
</dbReference>
<evidence type="ECO:0000256" key="7">
    <source>
        <dbReference type="ARBA" id="ARBA00023136"/>
    </source>
</evidence>
<dbReference type="InterPro" id="IPR044880">
    <property type="entry name" value="NCX_ion-bd_dom_sf"/>
</dbReference>
<dbReference type="PANTHER" id="PTHR31503:SF20">
    <property type="entry name" value="CA(2+)_H(+) EXCHANGER, PUTATIVE (EUROFUNG)-RELATED"/>
    <property type="match status" value="1"/>
</dbReference>
<sequence>MAIHILITRRIRPVRAFAAGRNDLRRDEESQHELPTSAPDPKLQRTSSIHEIFHSHSQEDHEKGEVGIVHDIVEESPCASPPVPAGQVARQKNVFWVFKNVKPKTPFTFESQMKYILLHSWLMNLVMPCCAVGLVLYQTSGKSTASFVVNFLATLPANFLGNLAMTEIGLRIGPLLADWMSMTTGTFVGCCNRPYQNLNRTAAHMASNLLSLSATSLLIPTASHLLNQAEGRDLLRQSRGVSIVLLVVYGCFVFCEHWTHWEIFSREVPDVPARPFPFNPMSYYRSSRTLAHSDTPTEAKEEGPISAAGQVCSASPTSQAHGGGGESVPDENEPRLHLLTAIVLLAGSTALLYFHIDYSVHSIDALTSAIHLSKTFVGLVLFPLANVDYTPIMLAIDGKLGQTVTQTVGKSIQTALLVMPLNVLIAWACGLGEVTLVFNGFEVISLFAAVLLLNVLMVDAKLHWVQGILLMADWALIAIAAYFATKTKE</sequence>
<evidence type="ECO:0000256" key="9">
    <source>
        <dbReference type="SAM" id="Phobius"/>
    </source>
</evidence>
<dbReference type="GO" id="GO:0012505">
    <property type="term" value="C:endomembrane system"/>
    <property type="evidence" value="ECO:0007669"/>
    <property type="project" value="UniProtKB-SubCell"/>
</dbReference>
<evidence type="ECO:0000313" key="12">
    <source>
        <dbReference type="Proteomes" id="UP000002499"/>
    </source>
</evidence>
<name>E9DY74_METAQ</name>
<feature type="region of interest" description="Disordered" evidence="8">
    <location>
        <begin position="22"/>
        <end position="44"/>
    </location>
</feature>
<dbReference type="Proteomes" id="UP000002499">
    <property type="component" value="Unassembled WGS sequence"/>
</dbReference>